<accession>A0A846QJS3</accession>
<feature type="region of interest" description="Disordered" evidence="1">
    <location>
        <begin position="75"/>
        <end position="102"/>
    </location>
</feature>
<protein>
    <submittedName>
        <fullName evidence="2">Uncharacterized protein</fullName>
    </submittedName>
</protein>
<comment type="caution">
    <text evidence="2">The sequence shown here is derived from an EMBL/GenBank/DDBJ whole genome shotgun (WGS) entry which is preliminary data.</text>
</comment>
<evidence type="ECO:0000313" key="3">
    <source>
        <dbReference type="Proteomes" id="UP000580856"/>
    </source>
</evidence>
<dbReference type="Proteomes" id="UP000580856">
    <property type="component" value="Unassembled WGS sequence"/>
</dbReference>
<dbReference type="AlphaFoldDB" id="A0A846QJS3"/>
<organism evidence="2 3">
    <name type="scientific">Desulfobaculum xiamenense</name>
    <dbReference type="NCBI Taxonomy" id="995050"/>
    <lineage>
        <taxon>Bacteria</taxon>
        <taxon>Pseudomonadati</taxon>
        <taxon>Thermodesulfobacteriota</taxon>
        <taxon>Desulfovibrionia</taxon>
        <taxon>Desulfovibrionales</taxon>
        <taxon>Desulfovibrionaceae</taxon>
        <taxon>Desulfobaculum</taxon>
    </lineage>
</organism>
<evidence type="ECO:0000313" key="2">
    <source>
        <dbReference type="EMBL" id="NJB68391.1"/>
    </source>
</evidence>
<name>A0A846QJS3_9BACT</name>
<reference evidence="2 3" key="1">
    <citation type="submission" date="2020-03" db="EMBL/GenBank/DDBJ databases">
        <title>Genomic Encyclopedia of Type Strains, Phase IV (KMG-IV): sequencing the most valuable type-strain genomes for metagenomic binning, comparative biology and taxonomic classification.</title>
        <authorList>
            <person name="Goeker M."/>
        </authorList>
    </citation>
    <scope>NUCLEOTIDE SEQUENCE [LARGE SCALE GENOMIC DNA]</scope>
    <source>
        <strain evidence="2 3">DSM 24233</strain>
    </source>
</reference>
<sequence length="102" mass="11381">MRMILSFPGGTPRRGTWCLLGVDHEREQFVPHGLHEQSLRVNVALGDYDKIQRNGDSLLMQPEELAQQTLDAIASDRGPHFPAHGEAGAPYSFRKTGGQREK</sequence>
<gene>
    <name evidence="2" type="ORF">GGQ74_002064</name>
</gene>
<dbReference type="EMBL" id="JAATJA010000002">
    <property type="protein sequence ID" value="NJB68391.1"/>
    <property type="molecule type" value="Genomic_DNA"/>
</dbReference>
<keyword evidence="3" id="KW-1185">Reference proteome</keyword>
<proteinExistence type="predicted"/>
<evidence type="ECO:0000256" key="1">
    <source>
        <dbReference type="SAM" id="MobiDB-lite"/>
    </source>
</evidence>